<dbReference type="PANTHER" id="PTHR11129">
    <property type="entry name" value="PROTEIN FARNESYLTRANSFERASE ALPHA SUBUNIT/RAB GERANYLGERANYL TRANSFERASE ALPHA SUBUNIT"/>
    <property type="match status" value="1"/>
</dbReference>
<comment type="similarity">
    <text evidence="1">Belongs to the protein prenyltransferase subunit alpha family.</text>
</comment>
<dbReference type="Pfam" id="PF01239">
    <property type="entry name" value="PPTA"/>
    <property type="match status" value="3"/>
</dbReference>
<dbReference type="InterPro" id="IPR002088">
    <property type="entry name" value="Prenyl_trans_a"/>
</dbReference>
<evidence type="ECO:0000256" key="3">
    <source>
        <dbReference type="ARBA" id="ARBA00022679"/>
    </source>
</evidence>
<dbReference type="AlphaFoldDB" id="A0A077WY60"/>
<organism evidence="5">
    <name type="scientific">Lichtheimia ramosa</name>
    <dbReference type="NCBI Taxonomy" id="688394"/>
    <lineage>
        <taxon>Eukaryota</taxon>
        <taxon>Fungi</taxon>
        <taxon>Fungi incertae sedis</taxon>
        <taxon>Mucoromycota</taxon>
        <taxon>Mucoromycotina</taxon>
        <taxon>Mucoromycetes</taxon>
        <taxon>Mucorales</taxon>
        <taxon>Lichtheimiaceae</taxon>
        <taxon>Lichtheimia</taxon>
    </lineage>
</organism>
<sequence>MLHQKLATALSTYTINEIGFVHATPDANELPEDSQEYLPLVVMDCKLGFPLQHLPTLLKEADEALRTATKVDEKARTSKIMVLLKPDHYTALNIRKQLIMEKHINVKDEIELIDLIFTLPRHSKSCIAWHHRRWLYAQWPDTLDLEKELAVCERTATLHPRNYYAWTYRGWLLDQFMTTSKDQHKEYLRTRTWIERNVSDHSGIHHMARVMQAIGKDNQDSHMHWIDDLIIRFPGHEALWCHRRFCSTFFSLDGHGFVDTAITAAQETCYNDPDLMHMQIELAIRYGIWLCLVGISSTRREEYCSRLEDISYVRAIANKRC</sequence>
<name>A0A077WY60_9FUNG</name>
<keyword evidence="3" id="KW-0808">Transferase</keyword>
<accession>A0A077WY60</accession>
<dbReference type="OrthoDB" id="1924260at2759"/>
<reference evidence="5" key="1">
    <citation type="journal article" date="2014" name="Genome Announc.">
        <title>De novo whole-genome sequence and genome annotation of Lichtheimia ramosa.</title>
        <authorList>
            <person name="Linde J."/>
            <person name="Schwartze V."/>
            <person name="Binder U."/>
            <person name="Lass-Florl C."/>
            <person name="Voigt K."/>
            <person name="Horn F."/>
        </authorList>
    </citation>
    <scope>NUCLEOTIDE SEQUENCE</scope>
    <source>
        <strain evidence="5">JMRC FSU:6197</strain>
    </source>
</reference>
<dbReference type="PROSITE" id="PS51147">
    <property type="entry name" value="PFTA"/>
    <property type="match status" value="1"/>
</dbReference>
<evidence type="ECO:0000256" key="1">
    <source>
        <dbReference type="ARBA" id="ARBA00006734"/>
    </source>
</evidence>
<evidence type="ECO:0000256" key="2">
    <source>
        <dbReference type="ARBA" id="ARBA00022602"/>
    </source>
</evidence>
<dbReference type="Gene3D" id="1.25.40.120">
    <property type="entry name" value="Protein prenylyltransferase"/>
    <property type="match status" value="1"/>
</dbReference>
<dbReference type="SUPFAM" id="SSF48439">
    <property type="entry name" value="Protein prenylyltransferase"/>
    <property type="match status" value="1"/>
</dbReference>
<evidence type="ECO:0000313" key="5">
    <source>
        <dbReference type="EMBL" id="CDS12149.1"/>
    </source>
</evidence>
<dbReference type="GO" id="GO:0008318">
    <property type="term" value="F:protein prenyltransferase activity"/>
    <property type="evidence" value="ECO:0007669"/>
    <property type="project" value="InterPro"/>
</dbReference>
<gene>
    <name evidence="5" type="ORF">LRAMOSA04344</name>
</gene>
<dbReference type="PANTHER" id="PTHR11129:SF3">
    <property type="entry name" value="PROTEIN PRENYLTRANSFERASE ALPHA SUBUNIT REPEAT-CONTAINING PROTEIN 1"/>
    <property type="match status" value="1"/>
</dbReference>
<evidence type="ECO:0000256" key="4">
    <source>
        <dbReference type="ARBA" id="ARBA00022737"/>
    </source>
</evidence>
<keyword evidence="2" id="KW-0637">Prenyltransferase</keyword>
<dbReference type="EMBL" id="LK023357">
    <property type="protein sequence ID" value="CDS12149.1"/>
    <property type="molecule type" value="Genomic_DNA"/>
</dbReference>
<keyword evidence="4" id="KW-0677">Repeat</keyword>
<proteinExistence type="inferred from homology"/>
<dbReference type="GO" id="GO:0005737">
    <property type="term" value="C:cytoplasm"/>
    <property type="evidence" value="ECO:0007669"/>
    <property type="project" value="TreeGrafter"/>
</dbReference>
<protein>
    <submittedName>
        <fullName evidence="5">Uncharacterized protein</fullName>
    </submittedName>
</protein>